<reference evidence="1 2" key="1">
    <citation type="submission" date="2023-02" db="EMBL/GenBank/DDBJ databases">
        <title>LHISI_Scaffold_Assembly.</title>
        <authorList>
            <person name="Stuart O.P."/>
            <person name="Cleave R."/>
            <person name="Magrath M.J.L."/>
            <person name="Mikheyev A.S."/>
        </authorList>
    </citation>
    <scope>NUCLEOTIDE SEQUENCE [LARGE SCALE GENOMIC DNA]</scope>
    <source>
        <strain evidence="1">Daus_M_001</strain>
        <tissue evidence="1">Leg muscle</tissue>
    </source>
</reference>
<organism evidence="1 2">
    <name type="scientific">Dryococelus australis</name>
    <dbReference type="NCBI Taxonomy" id="614101"/>
    <lineage>
        <taxon>Eukaryota</taxon>
        <taxon>Metazoa</taxon>
        <taxon>Ecdysozoa</taxon>
        <taxon>Arthropoda</taxon>
        <taxon>Hexapoda</taxon>
        <taxon>Insecta</taxon>
        <taxon>Pterygota</taxon>
        <taxon>Neoptera</taxon>
        <taxon>Polyneoptera</taxon>
        <taxon>Phasmatodea</taxon>
        <taxon>Verophasmatodea</taxon>
        <taxon>Anareolatae</taxon>
        <taxon>Phasmatidae</taxon>
        <taxon>Eurycanthinae</taxon>
        <taxon>Dryococelus</taxon>
    </lineage>
</organism>
<accession>A0ABQ9HJ38</accession>
<gene>
    <name evidence="1" type="ORF">PR048_016157</name>
</gene>
<dbReference type="EMBL" id="JARBHB010000005">
    <property type="protein sequence ID" value="KAJ8884300.1"/>
    <property type="molecule type" value="Genomic_DNA"/>
</dbReference>
<protein>
    <submittedName>
        <fullName evidence="1">Uncharacterized protein</fullName>
    </submittedName>
</protein>
<keyword evidence="2" id="KW-1185">Reference proteome</keyword>
<evidence type="ECO:0000313" key="1">
    <source>
        <dbReference type="EMBL" id="KAJ8884300.1"/>
    </source>
</evidence>
<comment type="caution">
    <text evidence="1">The sequence shown here is derived from an EMBL/GenBank/DDBJ whole genome shotgun (WGS) entry which is preliminary data.</text>
</comment>
<sequence length="65" mass="7234">MAEGSLVLVKDQKLGRIVKIHPGPDQTVHQVTFTRPAVKLCPLLLAQLLHCQENCCPSMNTEPVW</sequence>
<dbReference type="Proteomes" id="UP001159363">
    <property type="component" value="Chromosome 4"/>
</dbReference>
<proteinExistence type="predicted"/>
<feature type="non-terminal residue" evidence="1">
    <location>
        <position position="65"/>
    </location>
</feature>
<name>A0ABQ9HJ38_9NEOP</name>
<evidence type="ECO:0000313" key="2">
    <source>
        <dbReference type="Proteomes" id="UP001159363"/>
    </source>
</evidence>